<gene>
    <name evidence="1" type="ORF">QPR60_13425</name>
</gene>
<dbReference type="Proteomes" id="UP001229386">
    <property type="component" value="Chromosome"/>
</dbReference>
<proteinExistence type="predicted"/>
<evidence type="ECO:0000313" key="2">
    <source>
        <dbReference type="Proteomes" id="UP001229386"/>
    </source>
</evidence>
<accession>A0AAX3YY42</accession>
<dbReference type="EMBL" id="CP126746">
    <property type="protein sequence ID" value="WMB09604.1"/>
    <property type="molecule type" value="Genomic_DNA"/>
</dbReference>
<reference evidence="1" key="1">
    <citation type="journal article" date="2023" name="J. Antimicrob. Chemother.">
        <title>Emergence of OXA-48-producing Enterobacter hormaechei in a Swiss companion animal clinic and their genetic relationship to clinical human isolates.</title>
        <authorList>
            <person name="Dona V."/>
            <person name="Nordmann P."/>
            <person name="Kittl S."/>
            <person name="Schuller S."/>
            <person name="Bouvier M."/>
            <person name="Poirel L."/>
            <person name="Endimiani A."/>
            <person name="Perreten V."/>
        </authorList>
    </citation>
    <scope>NUCLEOTIDE SEQUENCE</scope>
    <source>
        <strain evidence="1">Ehh_25</strain>
    </source>
</reference>
<sequence>MAISTSINYPHDALPVPLQEGYGLRPVSPIARTQMTSGRARQRRRYTSTPTVATVSWLLTDSQAQAFEAWYRDAITDGAAWFNMNLRTPGGEAAKVCRFTDIYQGPDLEGGNFWRYSAELELYERPLLPPGWGNFPGLVAGSDIIDVALNREWPEA</sequence>
<protein>
    <submittedName>
        <fullName evidence="1">Uncharacterized protein</fullName>
    </submittedName>
</protein>
<organism evidence="1 2">
    <name type="scientific">Enterobacter hormaechei</name>
    <dbReference type="NCBI Taxonomy" id="158836"/>
    <lineage>
        <taxon>Bacteria</taxon>
        <taxon>Pseudomonadati</taxon>
        <taxon>Pseudomonadota</taxon>
        <taxon>Gammaproteobacteria</taxon>
        <taxon>Enterobacterales</taxon>
        <taxon>Enterobacteriaceae</taxon>
        <taxon>Enterobacter</taxon>
        <taxon>Enterobacter cloacae complex</taxon>
    </lineage>
</organism>
<dbReference type="AlphaFoldDB" id="A0AAX3YY42"/>
<dbReference type="RefSeq" id="WP_094337577.1">
    <property type="nucleotide sequence ID" value="NZ_CP126746.1"/>
</dbReference>
<name>A0AAX3YY42_9ENTR</name>
<evidence type="ECO:0000313" key="1">
    <source>
        <dbReference type="EMBL" id="WMB09604.1"/>
    </source>
</evidence>